<evidence type="ECO:0000313" key="7">
    <source>
        <dbReference type="Proteomes" id="UP001183176"/>
    </source>
</evidence>
<evidence type="ECO:0000256" key="4">
    <source>
        <dbReference type="SAM" id="MobiDB-lite"/>
    </source>
</evidence>
<dbReference type="PANTHER" id="PTHR43103:SF5">
    <property type="entry name" value="4-EPIMERASE, PUTATIVE (AFU_ORTHOLOGUE AFUA_7G00360)-RELATED"/>
    <property type="match status" value="1"/>
</dbReference>
<proteinExistence type="inferred from homology"/>
<keyword evidence="7" id="KW-1185">Reference proteome</keyword>
<dbReference type="InterPro" id="IPR001509">
    <property type="entry name" value="Epimerase_deHydtase"/>
</dbReference>
<gene>
    <name evidence="6" type="ORF">RM423_10920</name>
</gene>
<dbReference type="PANTHER" id="PTHR43103">
    <property type="entry name" value="NUCLEOSIDE-DIPHOSPHATE-SUGAR EPIMERASE"/>
    <property type="match status" value="1"/>
</dbReference>
<comment type="similarity">
    <text evidence="1">Belongs to the NAD(P)-dependent epimerase/dehydratase family.</text>
</comment>
<keyword evidence="3" id="KW-0520">NAD</keyword>
<dbReference type="EMBL" id="JAVREH010000011">
    <property type="protein sequence ID" value="MDT0261908.1"/>
    <property type="molecule type" value="Genomic_DNA"/>
</dbReference>
<organism evidence="6 7">
    <name type="scientific">Jatrophihabitans lederbergiae</name>
    <dbReference type="NCBI Taxonomy" id="3075547"/>
    <lineage>
        <taxon>Bacteria</taxon>
        <taxon>Bacillati</taxon>
        <taxon>Actinomycetota</taxon>
        <taxon>Actinomycetes</taxon>
        <taxon>Jatrophihabitantales</taxon>
        <taxon>Jatrophihabitantaceae</taxon>
        <taxon>Jatrophihabitans</taxon>
    </lineage>
</organism>
<feature type="region of interest" description="Disordered" evidence="4">
    <location>
        <begin position="34"/>
        <end position="60"/>
    </location>
</feature>
<evidence type="ECO:0000256" key="2">
    <source>
        <dbReference type="ARBA" id="ARBA00023002"/>
    </source>
</evidence>
<sequence length="285" mass="30027">MTILLTGSSGRIGTSLRVSLPELGWKLRCLDRVPAEPPSGSSASSAPSDSAPSDSAPSDTDEIVADLSDLAALDRAMAGVDAVVHLAGQPTEAPWPTVRDSNIEGVYQLFEAARRAGVARVVYASSNHAVGFTPHGTTELAADTPARPDTLYGVSKVFGEALGRYYVERYGMRVACLRIGTFADAPPDDRALATWLSPGDCARLVDACLRSEDLTFAQVWGVSNNRHRWWSLAAGEALGYHPMDDASQHRSDPGNAGAVDAFVGGGFTHSAFGIAEILDAAGKRS</sequence>
<evidence type="ECO:0000313" key="6">
    <source>
        <dbReference type="EMBL" id="MDT0261908.1"/>
    </source>
</evidence>
<dbReference type="SUPFAM" id="SSF51735">
    <property type="entry name" value="NAD(P)-binding Rossmann-fold domains"/>
    <property type="match status" value="1"/>
</dbReference>
<comment type="caution">
    <text evidence="6">The sequence shown here is derived from an EMBL/GenBank/DDBJ whole genome shotgun (WGS) entry which is preliminary data.</text>
</comment>
<dbReference type="Pfam" id="PF01370">
    <property type="entry name" value="Epimerase"/>
    <property type="match status" value="1"/>
</dbReference>
<feature type="compositionally biased region" description="Low complexity" evidence="4">
    <location>
        <begin position="38"/>
        <end position="58"/>
    </location>
</feature>
<name>A0ABU2JCB8_9ACTN</name>
<accession>A0ABU2JCB8</accession>
<protein>
    <submittedName>
        <fullName evidence="6">NAD(P)-dependent oxidoreductase</fullName>
    </submittedName>
</protein>
<dbReference type="RefSeq" id="WP_311423060.1">
    <property type="nucleotide sequence ID" value="NZ_JAVREH010000011.1"/>
</dbReference>
<reference evidence="7" key="1">
    <citation type="submission" date="2023-07" db="EMBL/GenBank/DDBJ databases">
        <title>30 novel species of actinomycetes from the DSMZ collection.</title>
        <authorList>
            <person name="Nouioui I."/>
        </authorList>
    </citation>
    <scope>NUCLEOTIDE SEQUENCE [LARGE SCALE GENOMIC DNA]</scope>
    <source>
        <strain evidence="7">DSM 44399</strain>
    </source>
</reference>
<evidence type="ECO:0000256" key="1">
    <source>
        <dbReference type="ARBA" id="ARBA00007637"/>
    </source>
</evidence>
<dbReference type="Gene3D" id="3.40.50.720">
    <property type="entry name" value="NAD(P)-binding Rossmann-like Domain"/>
    <property type="match status" value="1"/>
</dbReference>
<evidence type="ECO:0000256" key="3">
    <source>
        <dbReference type="ARBA" id="ARBA00023027"/>
    </source>
</evidence>
<evidence type="ECO:0000259" key="5">
    <source>
        <dbReference type="Pfam" id="PF01370"/>
    </source>
</evidence>
<feature type="domain" description="NAD-dependent epimerase/dehydratase" evidence="5">
    <location>
        <begin position="3"/>
        <end position="181"/>
    </location>
</feature>
<keyword evidence="2" id="KW-0560">Oxidoreductase</keyword>
<dbReference type="InterPro" id="IPR036291">
    <property type="entry name" value="NAD(P)-bd_dom_sf"/>
</dbReference>
<dbReference type="Proteomes" id="UP001183176">
    <property type="component" value="Unassembled WGS sequence"/>
</dbReference>